<organism evidence="1 2">
    <name type="scientific">Zhengella mangrovi</name>
    <dbReference type="NCBI Taxonomy" id="1982044"/>
    <lineage>
        <taxon>Bacteria</taxon>
        <taxon>Pseudomonadati</taxon>
        <taxon>Pseudomonadota</taxon>
        <taxon>Alphaproteobacteria</taxon>
        <taxon>Hyphomicrobiales</taxon>
        <taxon>Notoacmeibacteraceae</taxon>
        <taxon>Zhengella</taxon>
    </lineage>
</organism>
<dbReference type="GO" id="GO:0018580">
    <property type="term" value="F:nitronate monooxygenase activity"/>
    <property type="evidence" value="ECO:0007669"/>
    <property type="project" value="TreeGrafter"/>
</dbReference>
<keyword evidence="2" id="KW-1185">Reference proteome</keyword>
<sequence length="74" mass="7527">MNAVSVPIIAACGIGDDRGVAAAFCLGASGVQMGTAFLRCPEAATDRVEREQLQNAKDRDTMVADAFSGAPPGS</sequence>
<proteinExistence type="predicted"/>
<protein>
    <submittedName>
        <fullName evidence="1">Uncharacterized protein</fullName>
    </submittedName>
</protein>
<dbReference type="PANTHER" id="PTHR42747:SF3">
    <property type="entry name" value="NITRONATE MONOOXYGENASE-RELATED"/>
    <property type="match status" value="1"/>
</dbReference>
<evidence type="ECO:0000313" key="2">
    <source>
        <dbReference type="Proteomes" id="UP000221168"/>
    </source>
</evidence>
<dbReference type="EMBL" id="PDVP01000011">
    <property type="protein sequence ID" value="PHP65890.1"/>
    <property type="molecule type" value="Genomic_DNA"/>
</dbReference>
<comment type="caution">
    <text evidence="1">The sequence shown here is derived from an EMBL/GenBank/DDBJ whole genome shotgun (WGS) entry which is preliminary data.</text>
</comment>
<dbReference type="Gene3D" id="3.20.20.70">
    <property type="entry name" value="Aldolase class I"/>
    <property type="match status" value="1"/>
</dbReference>
<dbReference type="OrthoDB" id="9778912at2"/>
<dbReference type="InterPro" id="IPR013785">
    <property type="entry name" value="Aldolase_TIM"/>
</dbReference>
<dbReference type="Proteomes" id="UP000221168">
    <property type="component" value="Unassembled WGS sequence"/>
</dbReference>
<dbReference type="PANTHER" id="PTHR42747">
    <property type="entry name" value="NITRONATE MONOOXYGENASE-RELATED"/>
    <property type="match status" value="1"/>
</dbReference>
<dbReference type="Pfam" id="PF03060">
    <property type="entry name" value="NMO"/>
    <property type="match status" value="1"/>
</dbReference>
<gene>
    <name evidence="1" type="ORF">CSC94_16325</name>
</gene>
<name>A0A2G1QKB3_9HYPH</name>
<dbReference type="SUPFAM" id="SSF51412">
    <property type="entry name" value="Inosine monophosphate dehydrogenase (IMPDH)"/>
    <property type="match status" value="1"/>
</dbReference>
<evidence type="ECO:0000313" key="1">
    <source>
        <dbReference type="EMBL" id="PHP65890.1"/>
    </source>
</evidence>
<accession>A0A2G1QKB3</accession>
<dbReference type="AlphaFoldDB" id="A0A2G1QKB3"/>
<reference evidence="1 2" key="1">
    <citation type="submission" date="2017-10" db="EMBL/GenBank/DDBJ databases">
        <title>Sedimentibacterium mangrovi gen. nov., sp. nov., a novel member of family Phyllobacteriacea isolated from mangrove sediment.</title>
        <authorList>
            <person name="Liao H."/>
            <person name="Tian Y."/>
        </authorList>
    </citation>
    <scope>NUCLEOTIDE SEQUENCE [LARGE SCALE GENOMIC DNA]</scope>
    <source>
        <strain evidence="1 2">X9-2-2</strain>
    </source>
</reference>